<dbReference type="AlphaFoldDB" id="A0A9K3GYF4"/>
<dbReference type="Proteomes" id="UP000215914">
    <property type="component" value="Unassembled WGS sequence"/>
</dbReference>
<proteinExistence type="predicted"/>
<evidence type="ECO:0000313" key="1">
    <source>
        <dbReference type="EMBL" id="KAF5758169.1"/>
    </source>
</evidence>
<dbReference type="EMBL" id="MNCJ02000331">
    <property type="protein sequence ID" value="KAF5758169.1"/>
    <property type="molecule type" value="Genomic_DNA"/>
</dbReference>
<name>A0A9K3GYF4_HELAN</name>
<dbReference type="Gramene" id="mRNA:HanXRQr2_Chr16g0726231">
    <property type="protein sequence ID" value="CDS:HanXRQr2_Chr16g0726231.1"/>
    <property type="gene ID" value="HanXRQr2_Chr16g0726231"/>
</dbReference>
<reference evidence="1" key="2">
    <citation type="submission" date="2020-06" db="EMBL/GenBank/DDBJ databases">
        <title>Helianthus annuus Genome sequencing and assembly Release 2.</title>
        <authorList>
            <person name="Gouzy J."/>
            <person name="Langlade N."/>
            <person name="Munos S."/>
        </authorList>
    </citation>
    <scope>NUCLEOTIDE SEQUENCE</scope>
    <source>
        <tissue evidence="1">Leaves</tissue>
    </source>
</reference>
<accession>A0A9K3GYF4</accession>
<organism evidence="1 2">
    <name type="scientific">Helianthus annuus</name>
    <name type="common">Common sunflower</name>
    <dbReference type="NCBI Taxonomy" id="4232"/>
    <lineage>
        <taxon>Eukaryota</taxon>
        <taxon>Viridiplantae</taxon>
        <taxon>Streptophyta</taxon>
        <taxon>Embryophyta</taxon>
        <taxon>Tracheophyta</taxon>
        <taxon>Spermatophyta</taxon>
        <taxon>Magnoliopsida</taxon>
        <taxon>eudicotyledons</taxon>
        <taxon>Gunneridae</taxon>
        <taxon>Pentapetalae</taxon>
        <taxon>asterids</taxon>
        <taxon>campanulids</taxon>
        <taxon>Asterales</taxon>
        <taxon>Asteraceae</taxon>
        <taxon>Asteroideae</taxon>
        <taxon>Heliantheae alliance</taxon>
        <taxon>Heliantheae</taxon>
        <taxon>Helianthus</taxon>
    </lineage>
</organism>
<keyword evidence="2" id="KW-1185">Reference proteome</keyword>
<evidence type="ECO:0000313" key="2">
    <source>
        <dbReference type="Proteomes" id="UP000215914"/>
    </source>
</evidence>
<reference evidence="1" key="1">
    <citation type="journal article" date="2017" name="Nature">
        <title>The sunflower genome provides insights into oil metabolism, flowering and Asterid evolution.</title>
        <authorList>
            <person name="Badouin H."/>
            <person name="Gouzy J."/>
            <person name="Grassa C.J."/>
            <person name="Murat F."/>
            <person name="Staton S.E."/>
            <person name="Cottret L."/>
            <person name="Lelandais-Briere C."/>
            <person name="Owens G.L."/>
            <person name="Carrere S."/>
            <person name="Mayjonade B."/>
            <person name="Legrand L."/>
            <person name="Gill N."/>
            <person name="Kane N.C."/>
            <person name="Bowers J.E."/>
            <person name="Hubner S."/>
            <person name="Bellec A."/>
            <person name="Berard A."/>
            <person name="Berges H."/>
            <person name="Blanchet N."/>
            <person name="Boniface M.C."/>
            <person name="Brunel D."/>
            <person name="Catrice O."/>
            <person name="Chaidir N."/>
            <person name="Claudel C."/>
            <person name="Donnadieu C."/>
            <person name="Faraut T."/>
            <person name="Fievet G."/>
            <person name="Helmstetter N."/>
            <person name="King M."/>
            <person name="Knapp S.J."/>
            <person name="Lai Z."/>
            <person name="Le Paslier M.C."/>
            <person name="Lippi Y."/>
            <person name="Lorenzon L."/>
            <person name="Mandel J.R."/>
            <person name="Marage G."/>
            <person name="Marchand G."/>
            <person name="Marquand E."/>
            <person name="Bret-Mestries E."/>
            <person name="Morien E."/>
            <person name="Nambeesan S."/>
            <person name="Nguyen T."/>
            <person name="Pegot-Espagnet P."/>
            <person name="Pouilly N."/>
            <person name="Raftis F."/>
            <person name="Sallet E."/>
            <person name="Schiex T."/>
            <person name="Thomas J."/>
            <person name="Vandecasteele C."/>
            <person name="Vares D."/>
            <person name="Vear F."/>
            <person name="Vautrin S."/>
            <person name="Crespi M."/>
            <person name="Mangin B."/>
            <person name="Burke J.M."/>
            <person name="Salse J."/>
            <person name="Munos S."/>
            <person name="Vincourt P."/>
            <person name="Rieseberg L.H."/>
            <person name="Langlade N.B."/>
        </authorList>
    </citation>
    <scope>NUCLEOTIDE SEQUENCE</scope>
    <source>
        <tissue evidence="1">Leaves</tissue>
    </source>
</reference>
<gene>
    <name evidence="1" type="ORF">HanXRQr2_Chr16g0726231</name>
</gene>
<protein>
    <submittedName>
        <fullName evidence="1">Uncharacterized protein</fullName>
    </submittedName>
</protein>
<sequence length="104" mass="11744">MLIKFSSCRNFLLFLTMNFMYKVIRLLKIGESCVAQLCLDYVILNGPMLASKFGFFGRFPEKLCRRLPLDSRCAITRAELSIVTHGGRKPRLGSGIELSTSHKA</sequence>
<comment type="caution">
    <text evidence="1">The sequence shown here is derived from an EMBL/GenBank/DDBJ whole genome shotgun (WGS) entry which is preliminary data.</text>
</comment>